<feature type="region of interest" description="Disordered" evidence="10">
    <location>
        <begin position="682"/>
        <end position="706"/>
    </location>
</feature>
<dbReference type="GO" id="GO:0005730">
    <property type="term" value="C:nucleolus"/>
    <property type="evidence" value="ECO:0007669"/>
    <property type="project" value="UniProtKB-SubCell"/>
</dbReference>
<feature type="short sequence motif" description="Q motif" evidence="9">
    <location>
        <begin position="12"/>
        <end position="40"/>
    </location>
</feature>
<feature type="compositionally biased region" description="Gly residues" evidence="10">
    <location>
        <begin position="835"/>
        <end position="857"/>
    </location>
</feature>
<evidence type="ECO:0000259" key="13">
    <source>
        <dbReference type="PROSITE" id="PS51195"/>
    </source>
</evidence>
<accession>A0A835Z3G9</accession>
<protein>
    <recommendedName>
        <fullName evidence="2">RNA helicase</fullName>
        <ecNumber evidence="2">3.6.4.13</ecNumber>
    </recommendedName>
</protein>
<organism evidence="14 15">
    <name type="scientific">Tribonema minus</name>
    <dbReference type="NCBI Taxonomy" id="303371"/>
    <lineage>
        <taxon>Eukaryota</taxon>
        <taxon>Sar</taxon>
        <taxon>Stramenopiles</taxon>
        <taxon>Ochrophyta</taxon>
        <taxon>PX clade</taxon>
        <taxon>Xanthophyceae</taxon>
        <taxon>Tribonematales</taxon>
        <taxon>Tribonemataceae</taxon>
        <taxon>Tribonema</taxon>
    </lineage>
</organism>
<dbReference type="EC" id="3.6.4.13" evidence="2"/>
<dbReference type="PROSITE" id="PS51195">
    <property type="entry name" value="Q_MOTIF"/>
    <property type="match status" value="1"/>
</dbReference>
<dbReference type="SMART" id="SM00490">
    <property type="entry name" value="HELICc"/>
    <property type="match status" value="1"/>
</dbReference>
<evidence type="ECO:0000256" key="1">
    <source>
        <dbReference type="ARBA" id="ARBA00010379"/>
    </source>
</evidence>
<evidence type="ECO:0000256" key="6">
    <source>
        <dbReference type="ARBA" id="ARBA00022840"/>
    </source>
</evidence>
<sequence length="928" mass="99391">MPPPDKKKAKSGGFQSLALSPEVMRGVMLMGYRVPTPVQRKSLPVTLTNVDTVVMARTGSGKTAAFLIPVLEKLKEHSTKMGVRSVILSPSRELALQTLTFVKKMGRFTSLRFALLVGGDSMDKQFEALANNPDVIIATPGRLMHHLQEVPDFTLKAVEIVVFDEADRLFEMGFAEQLREVMRTVPERRQTLLFSATMPKQLVQFARAGLQDPVLIRLDAEQRVSESLRMAFLACRSADKAACLLFLLREVIPRDQMTVIFTATRHHAEYLHALIGATGVESSIIYGTMDQEARKTNLEKFRRGKVKLLLVTDVAARGIDVPLLNNVVNYSFPPLPKLFVHRVGRAARQGRTGTAFSLVEPEELPYMMDLHLFLGRPVTNSWGEGGAAAGVGVGYSLGEMTPDMVHYGAFPQQILDEETESLRELMSRGGASTGLAMLLRVSENAMKQYRRTRPDASKRACERAKELDLSGIHPLMQRFATRGMVSAEGAASRAAYLKAMTAFRPKETIFEVLGGGGTEVKTDVGRVMGDVRHAARVRNLLERARTHGTEEDAAAVTAAAEAEDAAAAAEEVALGGGAAASATEQQEKEALPAAEQENGHASAASRGRAAKRKRPDDAAAAAAAAAPAAAAPAAARAAPPRPLSKAERKRVKRATAQGEDAAAVIARVRAAGGALAHLGDGDGAGDNGGGSGDGGGQGAGGGGSSRFADPEHFIGYGVTEAGAFVEGAMQPRSVEKAGDGFATDRLAEAMLDVNPDEAVDMVRKQRVLHWDARKHKFVKTSLAEMSDNKKRTVRNEAGVMVTAKKQKAGEIFSKWQKKSRREVGREGDEEDAGAAAGGGGGGRRGGGPRGAKGGAAGAPGARARDELRSAGQVRKLRDKQKNDALRSMPKEKRAAALRRSKADFQRRAAEKRAASFQGRTRSRAIVRV</sequence>
<dbReference type="SUPFAM" id="SSF52540">
    <property type="entry name" value="P-loop containing nucleoside triphosphate hydrolases"/>
    <property type="match status" value="1"/>
</dbReference>
<evidence type="ECO:0000256" key="4">
    <source>
        <dbReference type="ARBA" id="ARBA00022801"/>
    </source>
</evidence>
<feature type="compositionally biased region" description="Gly residues" evidence="10">
    <location>
        <begin position="682"/>
        <end position="704"/>
    </location>
</feature>
<dbReference type="AlphaFoldDB" id="A0A835Z3G9"/>
<comment type="similarity">
    <text evidence="1">Belongs to the DEAD box helicase family. DDX54/DBP10 subfamily.</text>
</comment>
<evidence type="ECO:0000256" key="7">
    <source>
        <dbReference type="ARBA" id="ARBA00022884"/>
    </source>
</evidence>
<evidence type="ECO:0000259" key="11">
    <source>
        <dbReference type="PROSITE" id="PS51192"/>
    </source>
</evidence>
<dbReference type="GO" id="GO:0003724">
    <property type="term" value="F:RNA helicase activity"/>
    <property type="evidence" value="ECO:0007669"/>
    <property type="project" value="UniProtKB-EC"/>
</dbReference>
<evidence type="ECO:0000313" key="14">
    <source>
        <dbReference type="EMBL" id="KAG5182404.1"/>
    </source>
</evidence>
<dbReference type="PROSITE" id="PS00039">
    <property type="entry name" value="DEAD_ATP_HELICASE"/>
    <property type="match status" value="1"/>
</dbReference>
<evidence type="ECO:0000256" key="9">
    <source>
        <dbReference type="PROSITE-ProRule" id="PRU00552"/>
    </source>
</evidence>
<keyword evidence="4 14" id="KW-0378">Hydrolase</keyword>
<dbReference type="GO" id="GO:0005524">
    <property type="term" value="F:ATP binding"/>
    <property type="evidence" value="ECO:0007669"/>
    <property type="project" value="UniProtKB-KW"/>
</dbReference>
<evidence type="ECO:0000256" key="5">
    <source>
        <dbReference type="ARBA" id="ARBA00022806"/>
    </source>
</evidence>
<dbReference type="PROSITE" id="PS51192">
    <property type="entry name" value="HELICASE_ATP_BIND_1"/>
    <property type="match status" value="1"/>
</dbReference>
<dbReference type="InterPro" id="IPR001650">
    <property type="entry name" value="Helicase_C-like"/>
</dbReference>
<dbReference type="GO" id="GO:0016787">
    <property type="term" value="F:hydrolase activity"/>
    <property type="evidence" value="ECO:0007669"/>
    <property type="project" value="UniProtKB-KW"/>
</dbReference>
<keyword evidence="15" id="KW-1185">Reference proteome</keyword>
<dbReference type="InterPro" id="IPR011545">
    <property type="entry name" value="DEAD/DEAH_box_helicase_dom"/>
</dbReference>
<feature type="compositionally biased region" description="Basic and acidic residues" evidence="10">
    <location>
        <begin position="879"/>
        <end position="913"/>
    </location>
</feature>
<dbReference type="Pfam" id="PF08147">
    <property type="entry name" value="DBP10CT"/>
    <property type="match status" value="1"/>
</dbReference>
<evidence type="ECO:0000256" key="2">
    <source>
        <dbReference type="ARBA" id="ARBA00012552"/>
    </source>
</evidence>
<feature type="domain" description="DEAD-box RNA helicase Q" evidence="13">
    <location>
        <begin position="12"/>
        <end position="40"/>
    </location>
</feature>
<dbReference type="InterPro" id="IPR014001">
    <property type="entry name" value="Helicase_ATP-bd"/>
</dbReference>
<keyword evidence="5" id="KW-0347">Helicase</keyword>
<feature type="domain" description="Helicase ATP-binding" evidence="11">
    <location>
        <begin position="43"/>
        <end position="216"/>
    </location>
</feature>
<proteinExistence type="inferred from homology"/>
<dbReference type="OrthoDB" id="10261375at2759"/>
<dbReference type="InterPro" id="IPR012541">
    <property type="entry name" value="DBP10_C"/>
</dbReference>
<evidence type="ECO:0000313" key="15">
    <source>
        <dbReference type="Proteomes" id="UP000664859"/>
    </source>
</evidence>
<dbReference type="Gene3D" id="3.40.50.300">
    <property type="entry name" value="P-loop containing nucleotide triphosphate hydrolases"/>
    <property type="match status" value="2"/>
</dbReference>
<comment type="caution">
    <text evidence="14">The sequence shown here is derived from an EMBL/GenBank/DDBJ whole genome shotgun (WGS) entry which is preliminary data.</text>
</comment>
<name>A0A835Z3G9_9STRA</name>
<dbReference type="Pfam" id="PF00271">
    <property type="entry name" value="Helicase_C"/>
    <property type="match status" value="1"/>
</dbReference>
<dbReference type="PANTHER" id="PTHR47959:SF8">
    <property type="entry name" value="RNA HELICASE"/>
    <property type="match status" value="1"/>
</dbReference>
<dbReference type="Pfam" id="PF00270">
    <property type="entry name" value="DEAD"/>
    <property type="match status" value="1"/>
</dbReference>
<dbReference type="GO" id="GO:0003723">
    <property type="term" value="F:RNA binding"/>
    <property type="evidence" value="ECO:0007669"/>
    <property type="project" value="UniProtKB-KW"/>
</dbReference>
<dbReference type="InterPro" id="IPR027417">
    <property type="entry name" value="P-loop_NTPase"/>
</dbReference>
<keyword evidence="6" id="KW-0067">ATP-binding</keyword>
<dbReference type="Proteomes" id="UP000664859">
    <property type="component" value="Unassembled WGS sequence"/>
</dbReference>
<comment type="catalytic activity">
    <reaction evidence="8">
        <text>ATP + H2O = ADP + phosphate + H(+)</text>
        <dbReference type="Rhea" id="RHEA:13065"/>
        <dbReference type="ChEBI" id="CHEBI:15377"/>
        <dbReference type="ChEBI" id="CHEBI:15378"/>
        <dbReference type="ChEBI" id="CHEBI:30616"/>
        <dbReference type="ChEBI" id="CHEBI:43474"/>
        <dbReference type="ChEBI" id="CHEBI:456216"/>
        <dbReference type="EC" id="3.6.4.13"/>
    </reaction>
</comment>
<dbReference type="SMART" id="SM01123">
    <property type="entry name" value="DBP10CT"/>
    <property type="match status" value="1"/>
</dbReference>
<feature type="region of interest" description="Disordered" evidence="10">
    <location>
        <begin position="813"/>
        <end position="928"/>
    </location>
</feature>
<feature type="compositionally biased region" description="Low complexity" evidence="10">
    <location>
        <begin position="618"/>
        <end position="638"/>
    </location>
</feature>
<feature type="domain" description="Helicase C-terminal" evidence="12">
    <location>
        <begin position="247"/>
        <end position="390"/>
    </location>
</feature>
<reference evidence="14" key="1">
    <citation type="submission" date="2021-02" db="EMBL/GenBank/DDBJ databases">
        <title>First Annotated Genome of the Yellow-green Alga Tribonema minus.</title>
        <authorList>
            <person name="Mahan K.M."/>
        </authorList>
    </citation>
    <scope>NUCLEOTIDE SEQUENCE</scope>
    <source>
        <strain evidence="14">UTEX B ZZ1240</strain>
    </source>
</reference>
<dbReference type="CDD" id="cd18787">
    <property type="entry name" value="SF2_C_DEAD"/>
    <property type="match status" value="1"/>
</dbReference>
<dbReference type="InterPro" id="IPR000629">
    <property type="entry name" value="RNA-helicase_DEAD-box_CS"/>
</dbReference>
<evidence type="ECO:0000259" key="12">
    <source>
        <dbReference type="PROSITE" id="PS51194"/>
    </source>
</evidence>
<evidence type="ECO:0000256" key="3">
    <source>
        <dbReference type="ARBA" id="ARBA00022741"/>
    </source>
</evidence>
<dbReference type="EMBL" id="JAFCMP010000246">
    <property type="protein sequence ID" value="KAG5182404.1"/>
    <property type="molecule type" value="Genomic_DNA"/>
</dbReference>
<dbReference type="PANTHER" id="PTHR47959">
    <property type="entry name" value="ATP-DEPENDENT RNA HELICASE RHLE-RELATED"/>
    <property type="match status" value="1"/>
</dbReference>
<dbReference type="InterPro" id="IPR014014">
    <property type="entry name" value="RNA_helicase_DEAD_Q_motif"/>
</dbReference>
<dbReference type="InterPro" id="IPR050079">
    <property type="entry name" value="DEAD_box_RNA_helicase"/>
</dbReference>
<dbReference type="GO" id="GO:0005829">
    <property type="term" value="C:cytosol"/>
    <property type="evidence" value="ECO:0007669"/>
    <property type="project" value="TreeGrafter"/>
</dbReference>
<dbReference type="PROSITE" id="PS51194">
    <property type="entry name" value="HELICASE_CTER"/>
    <property type="match status" value="1"/>
</dbReference>
<gene>
    <name evidence="14" type="ORF">JKP88DRAFT_318955</name>
</gene>
<evidence type="ECO:0000256" key="8">
    <source>
        <dbReference type="ARBA" id="ARBA00047984"/>
    </source>
</evidence>
<keyword evidence="7" id="KW-0694">RNA-binding</keyword>
<keyword evidence="3" id="KW-0547">Nucleotide-binding</keyword>
<feature type="region of interest" description="Disordered" evidence="10">
    <location>
        <begin position="576"/>
        <end position="659"/>
    </location>
</feature>
<dbReference type="SMART" id="SM00487">
    <property type="entry name" value="DEXDc"/>
    <property type="match status" value="1"/>
</dbReference>
<evidence type="ECO:0000256" key="10">
    <source>
        <dbReference type="SAM" id="MobiDB-lite"/>
    </source>
</evidence>